<feature type="transmembrane region" description="Helical" evidence="1">
    <location>
        <begin position="160"/>
        <end position="180"/>
    </location>
</feature>
<feature type="transmembrane region" description="Helical" evidence="1">
    <location>
        <begin position="185"/>
        <end position="205"/>
    </location>
</feature>
<dbReference type="RefSeq" id="WP_382422927.1">
    <property type="nucleotide sequence ID" value="NZ_JBHSCW010000007.1"/>
</dbReference>
<dbReference type="InterPro" id="IPR010331">
    <property type="entry name" value="ExoD"/>
</dbReference>
<evidence type="ECO:0000256" key="1">
    <source>
        <dbReference type="SAM" id="Phobius"/>
    </source>
</evidence>
<proteinExistence type="predicted"/>
<evidence type="ECO:0000313" key="3">
    <source>
        <dbReference type="Proteomes" id="UP001595799"/>
    </source>
</evidence>
<comment type="caution">
    <text evidence="2">The sequence shown here is derived from an EMBL/GenBank/DDBJ whole genome shotgun (WGS) entry which is preliminary data.</text>
</comment>
<name>A0ABV8UPS5_9PROT</name>
<dbReference type="PIRSF" id="PIRSF033239">
    <property type="entry name" value="ExoD"/>
    <property type="match status" value="1"/>
</dbReference>
<feature type="transmembrane region" description="Helical" evidence="1">
    <location>
        <begin position="46"/>
        <end position="66"/>
    </location>
</feature>
<feature type="transmembrane region" description="Helical" evidence="1">
    <location>
        <begin position="132"/>
        <end position="154"/>
    </location>
</feature>
<gene>
    <name evidence="2" type="ORF">ACFOW6_13575</name>
</gene>
<dbReference type="PANTHER" id="PTHR41795:SF1">
    <property type="entry name" value="EXOPOLYSACCHARIDE SYNTHESIS PROTEIN"/>
    <property type="match status" value="1"/>
</dbReference>
<protein>
    <submittedName>
        <fullName evidence="2">Exopolysaccharide biosynthesis protein</fullName>
    </submittedName>
</protein>
<reference evidence="3" key="1">
    <citation type="journal article" date="2019" name="Int. J. Syst. Evol. Microbiol.">
        <title>The Global Catalogue of Microorganisms (GCM) 10K type strain sequencing project: providing services to taxonomists for standard genome sequencing and annotation.</title>
        <authorList>
            <consortium name="The Broad Institute Genomics Platform"/>
            <consortium name="The Broad Institute Genome Sequencing Center for Infectious Disease"/>
            <person name="Wu L."/>
            <person name="Ma J."/>
        </authorList>
    </citation>
    <scope>NUCLEOTIDE SEQUENCE [LARGE SCALE GENOMIC DNA]</scope>
    <source>
        <strain evidence="3">CECT 8472</strain>
    </source>
</reference>
<dbReference type="Pfam" id="PF06055">
    <property type="entry name" value="ExoD"/>
    <property type="match status" value="1"/>
</dbReference>
<evidence type="ECO:0000313" key="2">
    <source>
        <dbReference type="EMBL" id="MFC4352576.1"/>
    </source>
</evidence>
<keyword evidence="3" id="KW-1185">Reference proteome</keyword>
<dbReference type="Proteomes" id="UP001595799">
    <property type="component" value="Unassembled WGS sequence"/>
</dbReference>
<dbReference type="PANTHER" id="PTHR41795">
    <property type="entry name" value="EXOPOLYSACCHARIDE SYNTHESIS PROTEIN"/>
    <property type="match status" value="1"/>
</dbReference>
<keyword evidence="1" id="KW-0812">Transmembrane</keyword>
<dbReference type="EMBL" id="JBHSCW010000007">
    <property type="protein sequence ID" value="MFC4352576.1"/>
    <property type="molecule type" value="Genomic_DNA"/>
</dbReference>
<keyword evidence="1" id="KW-0472">Membrane</keyword>
<organism evidence="2 3">
    <name type="scientific">Fodinicurvata halophila</name>
    <dbReference type="NCBI Taxonomy" id="1419723"/>
    <lineage>
        <taxon>Bacteria</taxon>
        <taxon>Pseudomonadati</taxon>
        <taxon>Pseudomonadota</taxon>
        <taxon>Alphaproteobacteria</taxon>
        <taxon>Rhodospirillales</taxon>
        <taxon>Rhodovibrionaceae</taxon>
        <taxon>Fodinicurvata</taxon>
    </lineage>
</organism>
<accession>A0ABV8UPS5</accession>
<sequence>MFHPVPDLAMPANSQPSSLQEMLERMETAGNGNAQQVSVNELMNAVGYRSFGPLLLLIALIAISPLGGIPGVPTLFALCTIAIAGQLLVNQKHLWLPGFVLRRSVEQDKLAAFLDRLRPVARRIDAIARPRLVQLIRGPGLKIAALCCILVALTVPPLEVVPFAAAISWLAIGAFGLAVILQDGVIALVALIISLGGVLTAVNGVL</sequence>
<keyword evidence="1" id="KW-1133">Transmembrane helix</keyword>